<evidence type="ECO:0000256" key="2">
    <source>
        <dbReference type="ARBA" id="ARBA00022475"/>
    </source>
</evidence>
<protein>
    <submittedName>
        <fullName evidence="8">Inner membrane protein YhjD</fullName>
    </submittedName>
</protein>
<feature type="transmembrane region" description="Helical" evidence="7">
    <location>
        <begin position="227"/>
        <end position="246"/>
    </location>
</feature>
<dbReference type="Proteomes" id="UP000276888">
    <property type="component" value="Chromosome"/>
</dbReference>
<evidence type="ECO:0000256" key="1">
    <source>
        <dbReference type="ARBA" id="ARBA00004651"/>
    </source>
</evidence>
<sequence length="360" mass="36926">MAEASPSPALIPRVIARALTLTPVRVFLLYGERRGPMLADSITYRTLFSVFAGVLLGFSVAAVWLAGNPVAWQALIDAVDSAIPGLVGEGGVIDPDAIKAPTGFTVAGVIALIGLLGAAIGAIGSLRTAIRLIAGKVHDDTLPVIVMGRNLLLAIALGGALAVSAAATFLATAGIGILTDLLGFDETSPAAVIGTRAVSVLAVFLLDAIVVAVMFRTLSGTRPPRRALLTGAVIGGIGLTVLQQLSGLFVGGATSNPLLGVFATLIALLLWINLSAQVILIASAWIVVTMAQESDRVHERFGAATFVQRRVRQAEASVRVATDELQAARTAESAERAAMEKAAAKAAEKEAAKAAEKTSG</sequence>
<keyword evidence="5 7" id="KW-0472">Membrane</keyword>
<feature type="transmembrane region" description="Helical" evidence="7">
    <location>
        <begin position="104"/>
        <end position="130"/>
    </location>
</feature>
<dbReference type="KEGG" id="mlv:CVS47_01140"/>
<dbReference type="PANTHER" id="PTHR30213:SF1">
    <property type="entry name" value="INNER MEMBRANE PROTEIN YHJD"/>
    <property type="match status" value="1"/>
</dbReference>
<keyword evidence="3 7" id="KW-0812">Transmembrane</keyword>
<reference evidence="8 9" key="1">
    <citation type="submission" date="2018-08" db="EMBL/GenBank/DDBJ databases">
        <title>Microbacterium lemovicicum sp. nov., a bacterium isolated from a natural uranium-rich soil.</title>
        <authorList>
            <person name="ORTET P."/>
        </authorList>
    </citation>
    <scope>NUCLEOTIDE SEQUENCE [LARGE SCALE GENOMIC DNA]</scope>
    <source>
        <strain evidence="8 9">Viu22</strain>
    </source>
</reference>
<dbReference type="OrthoDB" id="4987926at2"/>
<dbReference type="AlphaFoldDB" id="A0A3Q9IXH9"/>
<dbReference type="RefSeq" id="WP_127095219.1">
    <property type="nucleotide sequence ID" value="NZ_CP031423.1"/>
</dbReference>
<keyword evidence="9" id="KW-1185">Reference proteome</keyword>
<evidence type="ECO:0000256" key="5">
    <source>
        <dbReference type="ARBA" id="ARBA00023136"/>
    </source>
</evidence>
<evidence type="ECO:0000313" key="8">
    <source>
        <dbReference type="EMBL" id="AZS36534.1"/>
    </source>
</evidence>
<proteinExistence type="predicted"/>
<dbReference type="EMBL" id="CP031423">
    <property type="protein sequence ID" value="AZS36534.1"/>
    <property type="molecule type" value="Genomic_DNA"/>
</dbReference>
<dbReference type="InterPro" id="IPR017039">
    <property type="entry name" value="Virul_fac_BrkB"/>
</dbReference>
<keyword evidence="4 7" id="KW-1133">Transmembrane helix</keyword>
<gene>
    <name evidence="8" type="primary">yhjD</name>
    <name evidence="8" type="ORF">CVS47_01140</name>
</gene>
<dbReference type="Pfam" id="PF03631">
    <property type="entry name" value="Virul_fac_BrkB"/>
    <property type="match status" value="1"/>
</dbReference>
<accession>A0A3Q9IXH9</accession>
<feature type="transmembrane region" description="Helical" evidence="7">
    <location>
        <begin position="14"/>
        <end position="30"/>
    </location>
</feature>
<dbReference type="PANTHER" id="PTHR30213">
    <property type="entry name" value="INNER MEMBRANE PROTEIN YHJD"/>
    <property type="match status" value="1"/>
</dbReference>
<feature type="transmembrane region" description="Helical" evidence="7">
    <location>
        <begin position="258"/>
        <end position="288"/>
    </location>
</feature>
<feature type="region of interest" description="Disordered" evidence="6">
    <location>
        <begin position="339"/>
        <end position="360"/>
    </location>
</feature>
<evidence type="ECO:0000256" key="4">
    <source>
        <dbReference type="ARBA" id="ARBA00022989"/>
    </source>
</evidence>
<dbReference type="GO" id="GO:0005886">
    <property type="term" value="C:plasma membrane"/>
    <property type="evidence" value="ECO:0007669"/>
    <property type="project" value="UniProtKB-SubCell"/>
</dbReference>
<feature type="transmembrane region" description="Helical" evidence="7">
    <location>
        <begin position="42"/>
        <end position="66"/>
    </location>
</feature>
<feature type="transmembrane region" description="Helical" evidence="7">
    <location>
        <begin position="151"/>
        <end position="178"/>
    </location>
</feature>
<name>A0A3Q9IXH9_9MICO</name>
<comment type="subcellular location">
    <subcellularLocation>
        <location evidence="1">Cell membrane</location>
        <topology evidence="1">Multi-pass membrane protein</topology>
    </subcellularLocation>
</comment>
<feature type="transmembrane region" description="Helical" evidence="7">
    <location>
        <begin position="190"/>
        <end position="215"/>
    </location>
</feature>
<evidence type="ECO:0000256" key="7">
    <source>
        <dbReference type="SAM" id="Phobius"/>
    </source>
</evidence>
<evidence type="ECO:0000256" key="3">
    <source>
        <dbReference type="ARBA" id="ARBA00022692"/>
    </source>
</evidence>
<organism evidence="8 9">
    <name type="scientific">Microbacterium lemovicicum</name>
    <dbReference type="NCBI Taxonomy" id="1072463"/>
    <lineage>
        <taxon>Bacteria</taxon>
        <taxon>Bacillati</taxon>
        <taxon>Actinomycetota</taxon>
        <taxon>Actinomycetes</taxon>
        <taxon>Micrococcales</taxon>
        <taxon>Microbacteriaceae</taxon>
        <taxon>Microbacterium</taxon>
    </lineage>
</organism>
<evidence type="ECO:0000313" key="9">
    <source>
        <dbReference type="Proteomes" id="UP000276888"/>
    </source>
</evidence>
<evidence type="ECO:0000256" key="6">
    <source>
        <dbReference type="SAM" id="MobiDB-lite"/>
    </source>
</evidence>
<keyword evidence="2" id="KW-1003">Cell membrane</keyword>